<evidence type="ECO:0000313" key="2">
    <source>
        <dbReference type="EMBL" id="RKP12288.1"/>
    </source>
</evidence>
<sequence>MTLEKTATISSPIGSTLLHPLTHQVEVVPPPLPRPLDALLIHERMSKVPRVGFTEHVEGGSSFYKRTPPTTAIRNRRGDEDKARNDGVTTETLDDFLSHFTFEEGRVLPTGCLNLHQVVHGCPKGTEDIPPRLLLETNNALSDPEVEVHIDIDSVLWNLQDLPLIEPIMVYPNPPRTMNVTGSHQYVQCPGYTTPAPLEKVPHCLFGKDYLSESLLNDWYDKVVYPALAQSLSRGSLQHFCPSRQNFKDTKPGNLMGHLLQSEYALQVTQAMRRIVTDEESLRSRFGGFFFHAACKGTKQSTTISLVDLMDPAKYTLWKENIDRMYLGTFGEEGKSRMQVDLGAEFIPSDSTVRDHGHIHMSWKKDSTEKMRMGTGLAPRLYEWWLAQDVAGSVASLRAKNVLGPSMEPPSVSYFQTYHLDKELIPGGGDRWVNAVDGAHMRWDDQKLKESWEMILRGVEHGSVVTSGARMEARIAGRHLDDSVDPLGFFKVCHGMQQHAHEHFRFLPSLAAARFKAANLWVIREGAKNVTRMQKADNATGGSQRREFMEILASLFRGFSRGMAFTTNRSKIFGPMLVTKEGSYGLGLAIMRYNHPYLPQDKIDWENARACIAGFQSRKRVERLIALKEQLTVGNLSALIDWAIPGEAQEELGTVEDVARCLMRLLKEDMVEETVNFQTAASISTWNLEEVRLAIPYRQERHISNRRDLDTWRKIFCYMFPLLDAHSTNEYIHPYSWRKVTYLSTYLAYQGLIHTHQLVLPPDTLLALRQAIWTSFKDMNCIVRSSTQQKFVKRVRGYVCIDLRDRDDML</sequence>
<organism evidence="2 3">
    <name type="scientific">Piptocephalis cylindrospora</name>
    <dbReference type="NCBI Taxonomy" id="1907219"/>
    <lineage>
        <taxon>Eukaryota</taxon>
        <taxon>Fungi</taxon>
        <taxon>Fungi incertae sedis</taxon>
        <taxon>Zoopagomycota</taxon>
        <taxon>Zoopagomycotina</taxon>
        <taxon>Zoopagomycetes</taxon>
        <taxon>Zoopagales</taxon>
        <taxon>Piptocephalidaceae</taxon>
        <taxon>Piptocephalis</taxon>
    </lineage>
</organism>
<dbReference type="Proteomes" id="UP000267251">
    <property type="component" value="Unassembled WGS sequence"/>
</dbReference>
<reference evidence="3" key="1">
    <citation type="journal article" date="2018" name="Nat. Microbiol.">
        <title>Leveraging single-cell genomics to expand the fungal tree of life.</title>
        <authorList>
            <person name="Ahrendt S.R."/>
            <person name="Quandt C.A."/>
            <person name="Ciobanu D."/>
            <person name="Clum A."/>
            <person name="Salamov A."/>
            <person name="Andreopoulos B."/>
            <person name="Cheng J.F."/>
            <person name="Woyke T."/>
            <person name="Pelin A."/>
            <person name="Henrissat B."/>
            <person name="Reynolds N.K."/>
            <person name="Benny G.L."/>
            <person name="Smith M.E."/>
            <person name="James T.Y."/>
            <person name="Grigoriev I.V."/>
        </authorList>
    </citation>
    <scope>NUCLEOTIDE SEQUENCE [LARGE SCALE GENOMIC DNA]</scope>
</reference>
<accession>A0A4P9Y0M3</accession>
<dbReference type="EMBL" id="KZ988394">
    <property type="protein sequence ID" value="RKP12288.1"/>
    <property type="molecule type" value="Genomic_DNA"/>
</dbReference>
<dbReference type="AlphaFoldDB" id="A0A4P9Y0M3"/>
<protein>
    <submittedName>
        <fullName evidence="2">Uncharacterized protein</fullName>
    </submittedName>
</protein>
<feature type="region of interest" description="Disordered" evidence="1">
    <location>
        <begin position="60"/>
        <end position="84"/>
    </location>
</feature>
<evidence type="ECO:0000256" key="1">
    <source>
        <dbReference type="SAM" id="MobiDB-lite"/>
    </source>
</evidence>
<evidence type="ECO:0000313" key="3">
    <source>
        <dbReference type="Proteomes" id="UP000267251"/>
    </source>
</evidence>
<dbReference type="OrthoDB" id="10464120at2759"/>
<name>A0A4P9Y0M3_9FUNG</name>
<proteinExistence type="predicted"/>
<gene>
    <name evidence="2" type="ORF">BJ684DRAFT_17210</name>
</gene>
<keyword evidence="3" id="KW-1185">Reference proteome</keyword>